<dbReference type="OrthoDB" id="1164111at2759"/>
<dbReference type="GO" id="GO:0005634">
    <property type="term" value="C:nucleus"/>
    <property type="evidence" value="ECO:0007669"/>
    <property type="project" value="UniProtKB-SubCell"/>
</dbReference>
<keyword evidence="11" id="KW-0694">RNA-binding</keyword>
<evidence type="ECO:0000256" key="5">
    <source>
        <dbReference type="ARBA" id="ARBA00012161"/>
    </source>
</evidence>
<reference evidence="16 17" key="2">
    <citation type="journal article" date="2021" name="Curr. Genet.">
        <title>Genetic response to nitrogen starvation in the aggressive Eucalyptus foliar pathogen Teratosphaeria destructans.</title>
        <authorList>
            <person name="Havenga M."/>
            <person name="Wingfield B.D."/>
            <person name="Wingfield M.J."/>
            <person name="Dreyer L.L."/>
            <person name="Roets F."/>
            <person name="Aylward J."/>
        </authorList>
    </citation>
    <scope>NUCLEOTIDE SEQUENCE [LARGE SCALE GENOMIC DNA]</scope>
    <source>
        <strain evidence="16">CMW44962</strain>
    </source>
</reference>
<dbReference type="Proteomes" id="UP001138500">
    <property type="component" value="Unassembled WGS sequence"/>
</dbReference>
<comment type="similarity">
    <text evidence="4">Belongs to the CAF1 family.</text>
</comment>
<evidence type="ECO:0000256" key="13">
    <source>
        <dbReference type="ARBA" id="ARBA00023163"/>
    </source>
</evidence>
<dbReference type="Pfam" id="PF04857">
    <property type="entry name" value="CAF1"/>
    <property type="match status" value="2"/>
</dbReference>
<feature type="region of interest" description="Disordered" evidence="15">
    <location>
        <begin position="461"/>
        <end position="496"/>
    </location>
</feature>
<reference evidence="16 17" key="1">
    <citation type="journal article" date="2018" name="IMA Fungus">
        <title>IMA Genome-F 10: Nine draft genome sequences of Claviceps purpurea s.lat., including C. arundinis, C. humidiphila, and C. cf. spartinae, pseudomolecules for the pitch canker pathogen Fusarium circinatum, draft genome of Davidsoniella eucalypti, Grosmannia galeiformis, Quambalaria eucalypti, and Teratosphaeria destructans.</title>
        <authorList>
            <person name="Wingfield B.D."/>
            <person name="Liu M."/>
            <person name="Nguyen H.D."/>
            <person name="Lane F.A."/>
            <person name="Morgan S.W."/>
            <person name="De Vos L."/>
            <person name="Wilken P.M."/>
            <person name="Duong T.A."/>
            <person name="Aylward J."/>
            <person name="Coetzee M.P."/>
            <person name="Dadej K."/>
            <person name="De Beer Z.W."/>
            <person name="Findlay W."/>
            <person name="Havenga M."/>
            <person name="Kolarik M."/>
            <person name="Menzies J.G."/>
            <person name="Naidoo K."/>
            <person name="Pochopski O."/>
            <person name="Shoukouhi P."/>
            <person name="Santana Q.C."/>
            <person name="Seifert K.A."/>
            <person name="Soal N."/>
            <person name="Steenkamp E.T."/>
            <person name="Tatham C.T."/>
            <person name="van der Nest M.A."/>
            <person name="Wingfield M.J."/>
        </authorList>
    </citation>
    <scope>NUCLEOTIDE SEQUENCE [LARGE SCALE GENOMIC DNA]</scope>
    <source>
        <strain evidence="16">CMW44962</strain>
    </source>
</reference>
<dbReference type="Gene3D" id="3.30.420.10">
    <property type="entry name" value="Ribonuclease H-like superfamily/Ribonuclease H"/>
    <property type="match status" value="1"/>
</dbReference>
<keyword evidence="8" id="KW-0479">Metal-binding</keyword>
<dbReference type="InterPro" id="IPR012337">
    <property type="entry name" value="RNaseH-like_sf"/>
</dbReference>
<dbReference type="InterPro" id="IPR036397">
    <property type="entry name" value="RNaseH_sf"/>
</dbReference>
<accession>A0A9W7SYX2</accession>
<proteinExistence type="inferred from homology"/>
<evidence type="ECO:0000256" key="7">
    <source>
        <dbReference type="ARBA" id="ARBA00022722"/>
    </source>
</evidence>
<dbReference type="EMBL" id="RIBY02000446">
    <property type="protein sequence ID" value="KAH9842218.1"/>
    <property type="molecule type" value="Genomic_DNA"/>
</dbReference>
<feature type="compositionally biased region" description="Gly residues" evidence="15">
    <location>
        <begin position="480"/>
        <end position="496"/>
    </location>
</feature>
<keyword evidence="9" id="KW-0378">Hydrolase</keyword>
<dbReference type="EC" id="3.1.13.4" evidence="5"/>
<dbReference type="AlphaFoldDB" id="A0A9W7SYX2"/>
<sequence>MPPAVSRMHPSHMSNPFQHINQHHAIQSSHYQSQAAAIPSNFGTHQAFGQASALNGGISPFNPSSAYGGSAFSTGAAGAALGNGGMLQGSGLASEAAQRGFLRGAAMQDHQQQEAAAASMGIKNSFPRIRDVWKSNLDQEMAVLRQLITKYPYVSMDAEFPGIVARPIGNFAGSKAEYHYQTLRCNVDILKPIQVGITLWSANGELPPQQPDSALIAELTGGRKVRLLDHNGFLPCTWVFNFHFDLEADMYAESSIDLLKNSGVDFQKHQEFGIDLNAFGSLITTSGLAFSEDINWLSFHSGYDFGYLIKLLTNDALPPDQNQFFELVSTFFPKLWDIKFLLRDAQRRKLVGRMGVEGARILEGLGSKSGLQDLADELGCERVGRPHTGGSDAWLTGSVFWAMRSKIFAGSLEQELADQIYGLHGVQMPASQQFREEFFAAHGTPQQQQANGALSNALQGSAVGFTSNNPSTPTTSHVGLSGGQTPGQGYGNHGLGGGSLGQGGFGNFSYGK</sequence>
<evidence type="ECO:0000256" key="10">
    <source>
        <dbReference type="ARBA" id="ARBA00022839"/>
    </source>
</evidence>
<dbReference type="PANTHER" id="PTHR10797">
    <property type="entry name" value="CCR4-NOT TRANSCRIPTION COMPLEX SUBUNIT"/>
    <property type="match status" value="1"/>
</dbReference>
<keyword evidence="12" id="KW-0805">Transcription regulation</keyword>
<evidence type="ECO:0000256" key="1">
    <source>
        <dbReference type="ARBA" id="ARBA00001663"/>
    </source>
</evidence>
<keyword evidence="10" id="KW-0269">Exonuclease</keyword>
<evidence type="ECO:0000313" key="17">
    <source>
        <dbReference type="Proteomes" id="UP001138500"/>
    </source>
</evidence>
<comment type="catalytic activity">
    <reaction evidence="1">
        <text>Exonucleolytic cleavage of poly(A) to 5'-AMP.</text>
        <dbReference type="EC" id="3.1.13.4"/>
    </reaction>
</comment>
<evidence type="ECO:0000256" key="8">
    <source>
        <dbReference type="ARBA" id="ARBA00022723"/>
    </source>
</evidence>
<keyword evidence="7" id="KW-0540">Nuclease</keyword>
<organism evidence="16 17">
    <name type="scientific">Teratosphaeria destructans</name>
    <dbReference type="NCBI Taxonomy" id="418781"/>
    <lineage>
        <taxon>Eukaryota</taxon>
        <taxon>Fungi</taxon>
        <taxon>Dikarya</taxon>
        <taxon>Ascomycota</taxon>
        <taxon>Pezizomycotina</taxon>
        <taxon>Dothideomycetes</taxon>
        <taxon>Dothideomycetidae</taxon>
        <taxon>Mycosphaerellales</taxon>
        <taxon>Teratosphaeriaceae</taxon>
        <taxon>Teratosphaeria</taxon>
    </lineage>
</organism>
<protein>
    <recommendedName>
        <fullName evidence="5">poly(A)-specific ribonuclease</fullName>
        <ecNumber evidence="5">3.1.13.4</ecNumber>
    </recommendedName>
</protein>
<evidence type="ECO:0000256" key="6">
    <source>
        <dbReference type="ARBA" id="ARBA00022490"/>
    </source>
</evidence>
<evidence type="ECO:0000313" key="16">
    <source>
        <dbReference type="EMBL" id="KAH9842218.1"/>
    </source>
</evidence>
<dbReference type="GO" id="GO:0004535">
    <property type="term" value="F:poly(A)-specific ribonuclease activity"/>
    <property type="evidence" value="ECO:0007669"/>
    <property type="project" value="UniProtKB-EC"/>
</dbReference>
<evidence type="ECO:0000256" key="3">
    <source>
        <dbReference type="ARBA" id="ARBA00004496"/>
    </source>
</evidence>
<comment type="caution">
    <text evidence="16">The sequence shown here is derived from an EMBL/GenBank/DDBJ whole genome shotgun (WGS) entry which is preliminary data.</text>
</comment>
<dbReference type="GO" id="GO:0046872">
    <property type="term" value="F:metal ion binding"/>
    <property type="evidence" value="ECO:0007669"/>
    <property type="project" value="UniProtKB-KW"/>
</dbReference>
<dbReference type="InterPro" id="IPR039637">
    <property type="entry name" value="CNOT7/CNOT8/Pop2"/>
</dbReference>
<evidence type="ECO:0000256" key="11">
    <source>
        <dbReference type="ARBA" id="ARBA00022884"/>
    </source>
</evidence>
<evidence type="ECO:0000256" key="14">
    <source>
        <dbReference type="ARBA" id="ARBA00023242"/>
    </source>
</evidence>
<keyword evidence="17" id="KW-1185">Reference proteome</keyword>
<evidence type="ECO:0000256" key="4">
    <source>
        <dbReference type="ARBA" id="ARBA00008372"/>
    </source>
</evidence>
<feature type="compositionally biased region" description="Low complexity" evidence="15">
    <location>
        <begin position="466"/>
        <end position="476"/>
    </location>
</feature>
<comment type="subcellular location">
    <subcellularLocation>
        <location evidence="3">Cytoplasm</location>
    </subcellularLocation>
    <subcellularLocation>
        <location evidence="2">Nucleus</location>
    </subcellularLocation>
</comment>
<dbReference type="SUPFAM" id="SSF53098">
    <property type="entry name" value="Ribonuclease H-like"/>
    <property type="match status" value="1"/>
</dbReference>
<evidence type="ECO:0000256" key="9">
    <source>
        <dbReference type="ARBA" id="ARBA00022801"/>
    </source>
</evidence>
<evidence type="ECO:0000256" key="15">
    <source>
        <dbReference type="SAM" id="MobiDB-lite"/>
    </source>
</evidence>
<keyword evidence="13" id="KW-0804">Transcription</keyword>
<dbReference type="GO" id="GO:0030014">
    <property type="term" value="C:CCR4-NOT complex"/>
    <property type="evidence" value="ECO:0007669"/>
    <property type="project" value="InterPro"/>
</dbReference>
<dbReference type="GO" id="GO:0005737">
    <property type="term" value="C:cytoplasm"/>
    <property type="evidence" value="ECO:0007669"/>
    <property type="project" value="UniProtKB-SubCell"/>
</dbReference>
<gene>
    <name evidence="16" type="ORF">Tdes44962_MAKER01596</name>
</gene>
<keyword evidence="14" id="KW-0539">Nucleus</keyword>
<dbReference type="InterPro" id="IPR006941">
    <property type="entry name" value="RNase_CAF1"/>
</dbReference>
<dbReference type="GO" id="GO:0003723">
    <property type="term" value="F:RNA binding"/>
    <property type="evidence" value="ECO:0007669"/>
    <property type="project" value="UniProtKB-KW"/>
</dbReference>
<keyword evidence="6" id="KW-0963">Cytoplasm</keyword>
<evidence type="ECO:0000256" key="12">
    <source>
        <dbReference type="ARBA" id="ARBA00023015"/>
    </source>
</evidence>
<evidence type="ECO:0000256" key="2">
    <source>
        <dbReference type="ARBA" id="ARBA00004123"/>
    </source>
</evidence>
<name>A0A9W7SYX2_9PEZI</name>